<keyword evidence="5" id="KW-0804">Transcription</keyword>
<dbReference type="GO" id="GO:0005736">
    <property type="term" value="C:RNA polymerase I complex"/>
    <property type="evidence" value="ECO:0007669"/>
    <property type="project" value="TreeGrafter"/>
</dbReference>
<dbReference type="GO" id="GO:0005665">
    <property type="term" value="C:RNA polymerase II, core complex"/>
    <property type="evidence" value="ECO:0007669"/>
    <property type="project" value="UniProtKB-UniRule"/>
</dbReference>
<name>A0A1E5RJQ2_HANUV</name>
<dbReference type="OrthoDB" id="20018at2759"/>
<comment type="caution">
    <text evidence="5">The sequence shown here is derived from an EMBL/GenBank/DDBJ whole genome shotgun (WGS) entry which is preliminary data.</text>
</comment>
<dbReference type="SMART" id="SM00658">
    <property type="entry name" value="RPOL8c"/>
    <property type="match status" value="1"/>
</dbReference>
<evidence type="ECO:0000313" key="5">
    <source>
        <dbReference type="EMBL" id="OEJ87138.1"/>
    </source>
</evidence>
<proteinExistence type="inferred from homology"/>
<protein>
    <recommendedName>
        <fullName evidence="4">DNA-directed RNA polymerases I, II, and III subunit RPABC3</fullName>
    </recommendedName>
</protein>
<evidence type="ECO:0000256" key="1">
    <source>
        <dbReference type="ARBA" id="ARBA00004123"/>
    </source>
</evidence>
<comment type="subcellular location">
    <subcellularLocation>
        <location evidence="1">Nucleus</location>
    </subcellularLocation>
</comment>
<comment type="function">
    <text evidence="4">DNA-dependent RNA polymerase catalyzes the transcription of DNA into RNA using the four ribonucleoside triphosphates as substrates. Common component of RNA polymerases I, II and III which synthesize ribosomal RNA precursors, mRNA precursors and many functional non-coding RNAs, and small RNAs, such as 5S rRNA and tRNAs, respectively.</text>
</comment>
<dbReference type="Gene3D" id="2.40.50.140">
    <property type="entry name" value="Nucleic acid-binding proteins"/>
    <property type="match status" value="1"/>
</dbReference>
<dbReference type="InterPro" id="IPR005570">
    <property type="entry name" value="RPABC3"/>
</dbReference>
<dbReference type="GO" id="GO:0005666">
    <property type="term" value="C:RNA polymerase III complex"/>
    <property type="evidence" value="ECO:0007669"/>
    <property type="project" value="TreeGrafter"/>
</dbReference>
<comment type="similarity">
    <text evidence="2 4">Belongs to the eukaryotic RPB8 RNA polymerase subunit family.</text>
</comment>
<evidence type="ECO:0000256" key="2">
    <source>
        <dbReference type="ARBA" id="ARBA00008912"/>
    </source>
</evidence>
<dbReference type="PIRSF" id="PIRSF000779">
    <property type="entry name" value="RNA_pol_Rpb8"/>
    <property type="match status" value="1"/>
</dbReference>
<dbReference type="SUPFAM" id="SSF50249">
    <property type="entry name" value="Nucleic acid-binding proteins"/>
    <property type="match status" value="1"/>
</dbReference>
<evidence type="ECO:0000256" key="4">
    <source>
        <dbReference type="PIRNR" id="PIRNR000779"/>
    </source>
</evidence>
<organism evidence="5 6">
    <name type="scientific">Hanseniaspora uvarum</name>
    <name type="common">Yeast</name>
    <name type="synonym">Kloeckera apiculata</name>
    <dbReference type="NCBI Taxonomy" id="29833"/>
    <lineage>
        <taxon>Eukaryota</taxon>
        <taxon>Fungi</taxon>
        <taxon>Dikarya</taxon>
        <taxon>Ascomycota</taxon>
        <taxon>Saccharomycotina</taxon>
        <taxon>Saccharomycetes</taxon>
        <taxon>Saccharomycodales</taxon>
        <taxon>Saccharomycodaceae</taxon>
        <taxon>Hanseniaspora</taxon>
    </lineage>
</organism>
<dbReference type="GO" id="GO:0006351">
    <property type="term" value="P:DNA-templated transcription"/>
    <property type="evidence" value="ECO:0007669"/>
    <property type="project" value="UniProtKB-UniRule"/>
</dbReference>
<dbReference type="FunFam" id="2.40.50.140:FF:000191">
    <property type="entry name" value="DNA-directed RNA polymerases I, II, and III subunit RPABC3"/>
    <property type="match status" value="1"/>
</dbReference>
<dbReference type="VEuPathDB" id="FungiDB:AWRI3580_g3059"/>
<gene>
    <name evidence="5" type="ORF">AWRI3580_g3059</name>
</gene>
<dbReference type="GO" id="GO:0003899">
    <property type="term" value="F:DNA-directed RNA polymerase activity"/>
    <property type="evidence" value="ECO:0007669"/>
    <property type="project" value="UniProtKB-UniRule"/>
</dbReference>
<dbReference type="AlphaFoldDB" id="A0A1E5RJQ2"/>
<dbReference type="InterPro" id="IPR012340">
    <property type="entry name" value="NA-bd_OB-fold"/>
</dbReference>
<evidence type="ECO:0000256" key="3">
    <source>
        <dbReference type="ARBA" id="ARBA00023242"/>
    </source>
</evidence>
<dbReference type="STRING" id="29833.A0A1E5RJQ2"/>
<dbReference type="PANTHER" id="PTHR10917:SF0">
    <property type="entry name" value="DNA-DIRECTED RNA POLYMERASES I, II, AND III SUBUNIT RPABC3"/>
    <property type="match status" value="1"/>
</dbReference>
<dbReference type="Pfam" id="PF03870">
    <property type="entry name" value="RNA_pol_Rpb8"/>
    <property type="match status" value="1"/>
</dbReference>
<keyword evidence="5" id="KW-0240">DNA-directed RNA polymerase</keyword>
<evidence type="ECO:0000313" key="6">
    <source>
        <dbReference type="Proteomes" id="UP000095358"/>
    </source>
</evidence>
<dbReference type="Proteomes" id="UP000095358">
    <property type="component" value="Unassembled WGS sequence"/>
</dbReference>
<reference evidence="6" key="1">
    <citation type="journal article" date="2016" name="Genome Announc.">
        <title>Genome sequences of three species of Hanseniaspora isolated from spontaneous wine fermentations.</title>
        <authorList>
            <person name="Sternes P.R."/>
            <person name="Lee D."/>
            <person name="Kutyna D.R."/>
            <person name="Borneman A.R."/>
        </authorList>
    </citation>
    <scope>NUCLEOTIDE SEQUENCE [LARGE SCALE GENOMIC DNA]</scope>
    <source>
        <strain evidence="6">AWRI3580</strain>
    </source>
</reference>
<dbReference type="PANTHER" id="PTHR10917">
    <property type="entry name" value="DNA-DIRECTED RNA POLYMERASES I, II, AND III SUBUNIT RPABC3"/>
    <property type="match status" value="1"/>
</dbReference>
<keyword evidence="6" id="KW-1185">Reference proteome</keyword>
<keyword evidence="3 4" id="KW-0539">Nucleus</keyword>
<sequence length="154" mass="17238">MSVLFEGIFHISEVDTGKYRNVSRIEATSVNEDGSSEQEPLTLALDINTELFPLSTGNKISLALASSLTDAEEENKNSNNAPLSWRPPRAGEISLADSYDYVMHGVAYKFEEVSNNKNRIAVYYSFGGLLLRLEGNHRDLSNLKQEKAYILLRH</sequence>
<accession>A0A1E5RJQ2</accession>
<dbReference type="EMBL" id="LPNN01000005">
    <property type="protein sequence ID" value="OEJ87138.1"/>
    <property type="molecule type" value="Genomic_DNA"/>
</dbReference>